<name>A0ABM5YUA9_9BACT</name>
<evidence type="ECO:0000313" key="2">
    <source>
        <dbReference type="Proteomes" id="UP000055611"/>
    </source>
</evidence>
<organism evidence="1 2">
    <name type="scientific">Pseudodesulfovibrio indicus</name>
    <dbReference type="NCBI Taxonomy" id="1716143"/>
    <lineage>
        <taxon>Bacteria</taxon>
        <taxon>Pseudomonadati</taxon>
        <taxon>Thermodesulfobacteriota</taxon>
        <taxon>Desulfovibrionia</taxon>
        <taxon>Desulfovibrionales</taxon>
        <taxon>Desulfovibrionaceae</taxon>
    </lineage>
</organism>
<evidence type="ECO:0000313" key="1">
    <source>
        <dbReference type="EMBL" id="AMK11005.1"/>
    </source>
</evidence>
<keyword evidence="2" id="KW-1185">Reference proteome</keyword>
<sequence length="142" mass="15322">MSPFVMLSPSCLKLMVIKLVAGEDVIHTALGLFLAESFEQAEGVSGSGLGWGPFILVKHDEAQSPAVRQEFQGDPPVAFKIDAGVPKDVCEAVAMRDTRRDESMQLFGIEPDIGPAEWFAFRSHCHPLHALGFTGPKLVSGT</sequence>
<accession>A0ABM5YUA9</accession>
<reference evidence="1 2" key="1">
    <citation type="journal article" date="2016" name="Front. Microbiol.">
        <title>Genome Sequence of the Piezophilic, Mesophilic Sulfate-Reducing Bacterium Desulfovibrio indicus J2T.</title>
        <authorList>
            <person name="Cao J."/>
            <person name="Maignien L."/>
            <person name="Shao Z."/>
            <person name="Alain K."/>
            <person name="Jebbar M."/>
        </authorList>
    </citation>
    <scope>NUCLEOTIDE SEQUENCE [LARGE SCALE GENOMIC DNA]</scope>
    <source>
        <strain evidence="1 2">J2</strain>
    </source>
</reference>
<proteinExistence type="predicted"/>
<dbReference type="Proteomes" id="UP000055611">
    <property type="component" value="Chromosome"/>
</dbReference>
<protein>
    <submittedName>
        <fullName evidence="1">Uncharacterized protein</fullName>
    </submittedName>
</protein>
<dbReference type="EMBL" id="CP014206">
    <property type="protein sequence ID" value="AMK11005.1"/>
    <property type="molecule type" value="Genomic_DNA"/>
</dbReference>
<gene>
    <name evidence="1" type="ORF">AWY79_07710</name>
</gene>